<name>A0A0H5RL70_9EUKA</name>
<accession>A0A0H5RL70</accession>
<reference evidence="4" key="1">
    <citation type="submission" date="2015-04" db="EMBL/GenBank/DDBJ databases">
        <title>The genome sequence of the plant pathogenic Rhizarian Plasmodiophora brassicae reveals insights in its biotrophic life cycle and the origin of chitin synthesis.</title>
        <authorList>
            <person name="Schwelm A."/>
            <person name="Fogelqvist J."/>
            <person name="Knaust A."/>
            <person name="Julke S."/>
            <person name="Lilja T."/>
            <person name="Dhandapani V."/>
            <person name="Bonilla-Rosso G."/>
            <person name="Karlsson M."/>
            <person name="Shevchenko A."/>
            <person name="Choi S.R."/>
            <person name="Kim H.G."/>
            <person name="Park J.Y."/>
            <person name="Lim Y.P."/>
            <person name="Ludwig-Muller J."/>
            <person name="Dixelius C."/>
        </authorList>
    </citation>
    <scope>NUCLEOTIDE SEQUENCE</scope>
    <source>
        <tissue evidence="4">Potato root galls</tissue>
    </source>
</reference>
<dbReference type="Gene3D" id="1.20.120.180">
    <property type="entry name" value="Proteasome activator pa28, C-terminal domain"/>
    <property type="match status" value="1"/>
</dbReference>
<evidence type="ECO:0000256" key="1">
    <source>
        <dbReference type="ARBA" id="ARBA00005883"/>
    </source>
</evidence>
<protein>
    <recommendedName>
        <fullName evidence="3">Proteasome activator PA28 C-terminal domain-containing protein</fullName>
    </recommendedName>
</protein>
<dbReference type="AlphaFoldDB" id="A0A0H5RL70"/>
<evidence type="ECO:0000313" key="4">
    <source>
        <dbReference type="EMBL" id="CRZ09464.1"/>
    </source>
</evidence>
<sequence length="234" mass="26292">MSSAASERDASHMAESAASIAAATIGAVQMGEDGRPMELSSLKDSISDQAKNVIENIMPMKVIRLTDLYKNSQRSSHDILERTPKGALSNKGVTELLETMKVEILELIQHLDILKLWVQLNIPSIQDGNNFGVSIQEEIAGMLESGKSSGLNFLDTFTKYYATRGKMITKMNKYPNVEDYRRGVGELDEKKHLLLRHCCLDLRNNYAVLYDMITKNKDRLERPRGHGNHTSTMY</sequence>
<dbReference type="GO" id="GO:0005737">
    <property type="term" value="C:cytoplasm"/>
    <property type="evidence" value="ECO:0007669"/>
    <property type="project" value="TreeGrafter"/>
</dbReference>
<dbReference type="Pfam" id="PF02252">
    <property type="entry name" value="PA28_C"/>
    <property type="match status" value="1"/>
</dbReference>
<dbReference type="GO" id="GO:0061136">
    <property type="term" value="P:regulation of proteasomal protein catabolic process"/>
    <property type="evidence" value="ECO:0007669"/>
    <property type="project" value="TreeGrafter"/>
</dbReference>
<dbReference type="InterPro" id="IPR036997">
    <property type="entry name" value="PA28_C_sf"/>
</dbReference>
<proteinExistence type="inferred from homology"/>
<dbReference type="InterPro" id="IPR036252">
    <property type="entry name" value="Proteasome_activ_sf"/>
</dbReference>
<dbReference type="InterPro" id="IPR003186">
    <property type="entry name" value="PA28_C"/>
</dbReference>
<dbReference type="GO" id="GO:2000045">
    <property type="term" value="P:regulation of G1/S transition of mitotic cell cycle"/>
    <property type="evidence" value="ECO:0007669"/>
    <property type="project" value="TreeGrafter"/>
</dbReference>
<organism evidence="4">
    <name type="scientific">Spongospora subterranea</name>
    <dbReference type="NCBI Taxonomy" id="70186"/>
    <lineage>
        <taxon>Eukaryota</taxon>
        <taxon>Sar</taxon>
        <taxon>Rhizaria</taxon>
        <taxon>Endomyxa</taxon>
        <taxon>Phytomyxea</taxon>
        <taxon>Plasmodiophorida</taxon>
        <taxon>Plasmodiophoridae</taxon>
        <taxon>Spongospora</taxon>
    </lineage>
</organism>
<dbReference type="PANTHER" id="PTHR10660">
    <property type="entry name" value="PROTEASOME REGULATOR PA28"/>
    <property type="match status" value="1"/>
</dbReference>
<dbReference type="FunFam" id="1.20.120.180:FF:000002">
    <property type="entry name" value="Proteasome activator complex subunit 1"/>
    <property type="match status" value="1"/>
</dbReference>
<comment type="similarity">
    <text evidence="1">Belongs to the PA28 family.</text>
</comment>
<dbReference type="EMBL" id="HACM01009022">
    <property type="protein sequence ID" value="CRZ09464.1"/>
    <property type="molecule type" value="Transcribed_RNA"/>
</dbReference>
<dbReference type="GO" id="GO:0008537">
    <property type="term" value="C:proteasome activator complex"/>
    <property type="evidence" value="ECO:0007669"/>
    <property type="project" value="InterPro"/>
</dbReference>
<dbReference type="GO" id="GO:0005654">
    <property type="term" value="C:nucleoplasm"/>
    <property type="evidence" value="ECO:0007669"/>
    <property type="project" value="TreeGrafter"/>
</dbReference>
<dbReference type="InterPro" id="IPR009077">
    <property type="entry name" value="Proteasome_activ_PA28"/>
</dbReference>
<feature type="domain" description="Proteasome activator PA28 C-terminal" evidence="3">
    <location>
        <begin position="89"/>
        <end position="227"/>
    </location>
</feature>
<dbReference type="PANTHER" id="PTHR10660:SF2">
    <property type="entry name" value="LD45860P"/>
    <property type="match status" value="1"/>
</dbReference>
<keyword evidence="2" id="KW-0647">Proteasome</keyword>
<dbReference type="GO" id="GO:0061133">
    <property type="term" value="F:endopeptidase activator activity"/>
    <property type="evidence" value="ECO:0007669"/>
    <property type="project" value="TreeGrafter"/>
</dbReference>
<evidence type="ECO:0000259" key="3">
    <source>
        <dbReference type="Pfam" id="PF02252"/>
    </source>
</evidence>
<dbReference type="SUPFAM" id="SSF47216">
    <property type="entry name" value="Proteasome activator"/>
    <property type="match status" value="1"/>
</dbReference>
<evidence type="ECO:0000256" key="2">
    <source>
        <dbReference type="ARBA" id="ARBA00022942"/>
    </source>
</evidence>